<dbReference type="STRING" id="1797768.A3C59_02395"/>
<dbReference type="InterPro" id="IPR029058">
    <property type="entry name" value="AB_hydrolase_fold"/>
</dbReference>
<dbReference type="Proteomes" id="UP000176902">
    <property type="component" value="Unassembled WGS sequence"/>
</dbReference>
<dbReference type="InterPro" id="IPR050261">
    <property type="entry name" value="FrsA_esterase"/>
</dbReference>
<evidence type="ECO:0000313" key="4">
    <source>
        <dbReference type="Proteomes" id="UP000176902"/>
    </source>
</evidence>
<dbReference type="GO" id="GO:0052689">
    <property type="term" value="F:carboxylic ester hydrolase activity"/>
    <property type="evidence" value="ECO:0007669"/>
    <property type="project" value="UniProtKB-ARBA"/>
</dbReference>
<dbReference type="EMBL" id="MFCV01000039">
    <property type="protein sequence ID" value="OGE31467.1"/>
    <property type="molecule type" value="Genomic_DNA"/>
</dbReference>
<name>A0A1F5JS76_9BACT</name>
<organism evidence="3 4">
    <name type="scientific">Candidatus Daviesbacteria bacterium RIFCSPHIGHO2_02_FULL_36_13</name>
    <dbReference type="NCBI Taxonomy" id="1797768"/>
    <lineage>
        <taxon>Bacteria</taxon>
        <taxon>Candidatus Daviesiibacteriota</taxon>
    </lineage>
</organism>
<dbReference type="Gene3D" id="3.40.50.1820">
    <property type="entry name" value="alpha/beta hydrolase"/>
    <property type="match status" value="1"/>
</dbReference>
<evidence type="ECO:0000313" key="3">
    <source>
        <dbReference type="EMBL" id="OGE31467.1"/>
    </source>
</evidence>
<gene>
    <name evidence="3" type="ORF">A3C59_02395</name>
</gene>
<dbReference type="PANTHER" id="PTHR22946">
    <property type="entry name" value="DIENELACTONE HYDROLASE DOMAIN-CONTAINING PROTEIN-RELATED"/>
    <property type="match status" value="1"/>
</dbReference>
<protein>
    <recommendedName>
        <fullName evidence="2">Serine aminopeptidase S33 domain-containing protein</fullName>
    </recommendedName>
</protein>
<evidence type="ECO:0000256" key="1">
    <source>
        <dbReference type="ARBA" id="ARBA00022801"/>
    </source>
</evidence>
<accession>A0A1F5JS76</accession>
<dbReference type="PANTHER" id="PTHR22946:SF9">
    <property type="entry name" value="POLYKETIDE TRANSFERASE AF380"/>
    <property type="match status" value="1"/>
</dbReference>
<dbReference type="AlphaFoldDB" id="A0A1F5JS76"/>
<keyword evidence="1" id="KW-0378">Hydrolase</keyword>
<dbReference type="Pfam" id="PF12146">
    <property type="entry name" value="Hydrolase_4"/>
    <property type="match status" value="1"/>
</dbReference>
<dbReference type="InterPro" id="IPR022742">
    <property type="entry name" value="Hydrolase_4"/>
</dbReference>
<comment type="caution">
    <text evidence="3">The sequence shown here is derived from an EMBL/GenBank/DDBJ whole genome shotgun (WGS) entry which is preliminary data.</text>
</comment>
<dbReference type="SUPFAM" id="SSF53474">
    <property type="entry name" value="alpha/beta-Hydrolases"/>
    <property type="match status" value="1"/>
</dbReference>
<reference evidence="3 4" key="1">
    <citation type="journal article" date="2016" name="Nat. Commun.">
        <title>Thousands of microbial genomes shed light on interconnected biogeochemical processes in an aquifer system.</title>
        <authorList>
            <person name="Anantharaman K."/>
            <person name="Brown C.T."/>
            <person name="Hug L.A."/>
            <person name="Sharon I."/>
            <person name="Castelle C.J."/>
            <person name="Probst A.J."/>
            <person name="Thomas B.C."/>
            <person name="Singh A."/>
            <person name="Wilkins M.J."/>
            <person name="Karaoz U."/>
            <person name="Brodie E.L."/>
            <person name="Williams K.H."/>
            <person name="Hubbard S.S."/>
            <person name="Banfield J.F."/>
        </authorList>
    </citation>
    <scope>NUCLEOTIDE SEQUENCE [LARGE SCALE GENOMIC DNA]</scope>
</reference>
<feature type="domain" description="Serine aminopeptidase S33" evidence="2">
    <location>
        <begin position="105"/>
        <end position="215"/>
    </location>
</feature>
<evidence type="ECO:0000259" key="2">
    <source>
        <dbReference type="Pfam" id="PF12146"/>
    </source>
</evidence>
<proteinExistence type="predicted"/>
<sequence length="338" mass="38023">MRFAAILIFIGLIFGTIFLLKNYKVPQSIEQSFVFKASPTPTPFYEMTIPYLRSREYKSNLGELEKISENGSYTSYLTSYTSDGLKINGLLTKPKGDMPEGGFPAIVFIHGYIPPTLYKTTEKYIDHVDFLARNGIVVFKIDLRGHGDSEGEGGGAYYSPDYIIDALSALSALDSSDFVNKIGLWGHSMAGNVVLRSFASKPEIPAVVIWAGAVYSYEDFVKYRLSDNSYRPPELSSQRQKRRQELFSVHGEFNKDNAFWKQVAPTNYLGDIKGAIQLHHAIDDDVVNIGYSRDLMKILDQTKIPHELFEYPNGGHNISGLSFTQAMQKTVEFFKNTL</sequence>